<evidence type="ECO:0000313" key="5">
    <source>
        <dbReference type="EMBL" id="QDV24730.1"/>
    </source>
</evidence>
<dbReference type="InterPro" id="IPR008231">
    <property type="entry name" value="CsaA"/>
</dbReference>
<evidence type="ECO:0000256" key="2">
    <source>
        <dbReference type="ARBA" id="ARBA00022884"/>
    </source>
</evidence>
<dbReference type="SUPFAM" id="SSF50249">
    <property type="entry name" value="Nucleic acid-binding proteins"/>
    <property type="match status" value="1"/>
</dbReference>
<dbReference type="Gene3D" id="2.40.50.140">
    <property type="entry name" value="Nucleic acid-binding proteins"/>
    <property type="match status" value="1"/>
</dbReference>
<evidence type="ECO:0000256" key="1">
    <source>
        <dbReference type="ARBA" id="ARBA00022555"/>
    </source>
</evidence>
<dbReference type="NCBIfam" id="TIGR02222">
    <property type="entry name" value="chap_CsaA"/>
    <property type="match status" value="1"/>
</dbReference>
<dbReference type="RefSeq" id="WP_145078790.1">
    <property type="nucleotide sequence ID" value="NZ_CP036298.1"/>
</dbReference>
<keyword evidence="1 3" id="KW-0820">tRNA-binding</keyword>
<dbReference type="KEGG" id="ahel:Q31a_30510"/>
<name>A0A518G820_9BACT</name>
<dbReference type="PANTHER" id="PTHR11586:SF37">
    <property type="entry name" value="TRNA-BINDING DOMAIN-CONTAINING PROTEIN"/>
    <property type="match status" value="1"/>
</dbReference>
<reference evidence="5 6" key="1">
    <citation type="submission" date="2019-02" db="EMBL/GenBank/DDBJ databases">
        <title>Deep-cultivation of Planctomycetes and their phenomic and genomic characterization uncovers novel biology.</title>
        <authorList>
            <person name="Wiegand S."/>
            <person name="Jogler M."/>
            <person name="Boedeker C."/>
            <person name="Pinto D."/>
            <person name="Vollmers J."/>
            <person name="Rivas-Marin E."/>
            <person name="Kohn T."/>
            <person name="Peeters S.H."/>
            <person name="Heuer A."/>
            <person name="Rast P."/>
            <person name="Oberbeckmann S."/>
            <person name="Bunk B."/>
            <person name="Jeske O."/>
            <person name="Meyerdierks A."/>
            <person name="Storesund J.E."/>
            <person name="Kallscheuer N."/>
            <person name="Luecker S."/>
            <person name="Lage O.M."/>
            <person name="Pohl T."/>
            <person name="Merkel B.J."/>
            <person name="Hornburger P."/>
            <person name="Mueller R.-W."/>
            <person name="Bruemmer F."/>
            <person name="Labrenz M."/>
            <person name="Spormann A.M."/>
            <person name="Op den Camp H."/>
            <person name="Overmann J."/>
            <person name="Amann R."/>
            <person name="Jetten M.S.M."/>
            <person name="Mascher T."/>
            <person name="Medema M.H."/>
            <person name="Devos D.P."/>
            <person name="Kaster A.-K."/>
            <person name="Ovreas L."/>
            <person name="Rohde M."/>
            <person name="Galperin M.Y."/>
            <person name="Jogler C."/>
        </authorList>
    </citation>
    <scope>NUCLEOTIDE SEQUENCE [LARGE SCALE GENOMIC DNA]</scope>
    <source>
        <strain evidence="5 6">Q31a</strain>
    </source>
</reference>
<gene>
    <name evidence="5" type="primary">ygjH</name>
    <name evidence="5" type="ORF">Q31a_30510</name>
</gene>
<evidence type="ECO:0000256" key="3">
    <source>
        <dbReference type="PROSITE-ProRule" id="PRU00209"/>
    </source>
</evidence>
<dbReference type="InterPro" id="IPR051270">
    <property type="entry name" value="Tyrosine-tRNA_ligase_regulator"/>
</dbReference>
<dbReference type="InterPro" id="IPR002547">
    <property type="entry name" value="tRNA-bd_dom"/>
</dbReference>
<dbReference type="NCBIfam" id="NF007495">
    <property type="entry name" value="PRK10089.1-4"/>
    <property type="match status" value="1"/>
</dbReference>
<dbReference type="NCBIfam" id="NF007493">
    <property type="entry name" value="PRK10089.1-2"/>
    <property type="match status" value="1"/>
</dbReference>
<keyword evidence="2 3" id="KW-0694">RNA-binding</keyword>
<dbReference type="GO" id="GO:0000049">
    <property type="term" value="F:tRNA binding"/>
    <property type="evidence" value="ECO:0007669"/>
    <property type="project" value="UniProtKB-UniRule"/>
</dbReference>
<accession>A0A518G820</accession>
<dbReference type="AlphaFoldDB" id="A0A518G820"/>
<dbReference type="EMBL" id="CP036298">
    <property type="protein sequence ID" value="QDV24730.1"/>
    <property type="molecule type" value="Genomic_DNA"/>
</dbReference>
<evidence type="ECO:0000313" key="6">
    <source>
        <dbReference type="Proteomes" id="UP000318017"/>
    </source>
</evidence>
<dbReference type="PROSITE" id="PS50886">
    <property type="entry name" value="TRBD"/>
    <property type="match status" value="1"/>
</dbReference>
<evidence type="ECO:0000259" key="4">
    <source>
        <dbReference type="PROSITE" id="PS50886"/>
    </source>
</evidence>
<feature type="domain" description="TRNA-binding" evidence="4">
    <location>
        <begin position="8"/>
        <end position="112"/>
    </location>
</feature>
<organism evidence="5 6">
    <name type="scientific">Aureliella helgolandensis</name>
    <dbReference type="NCBI Taxonomy" id="2527968"/>
    <lineage>
        <taxon>Bacteria</taxon>
        <taxon>Pseudomonadati</taxon>
        <taxon>Planctomycetota</taxon>
        <taxon>Planctomycetia</taxon>
        <taxon>Pirellulales</taxon>
        <taxon>Pirellulaceae</taxon>
        <taxon>Aureliella</taxon>
    </lineage>
</organism>
<proteinExistence type="predicted"/>
<dbReference type="Proteomes" id="UP000318017">
    <property type="component" value="Chromosome"/>
</dbReference>
<dbReference type="FunFam" id="2.40.50.140:FF:000165">
    <property type="entry name" value="Chaperone CsaA"/>
    <property type="match status" value="1"/>
</dbReference>
<sequence>MEEILWSDFAKVELRVGTVIDAREFPEAHKPAYKITIDFGANLGVKKTSSQVTTLYTPTELIGRQVLAVINFPPKQIGPFMSECLLVGLHRDNGDVVLAIPDQPVPNGTKLC</sequence>
<dbReference type="CDD" id="cd02798">
    <property type="entry name" value="tRNA_bind_CsaA"/>
    <property type="match status" value="1"/>
</dbReference>
<dbReference type="InterPro" id="IPR012340">
    <property type="entry name" value="NA-bd_OB-fold"/>
</dbReference>
<dbReference type="OrthoDB" id="9794564at2"/>
<dbReference type="PANTHER" id="PTHR11586">
    <property type="entry name" value="TRNA-AMINOACYLATION COFACTOR ARC1 FAMILY MEMBER"/>
    <property type="match status" value="1"/>
</dbReference>
<dbReference type="NCBIfam" id="NF007494">
    <property type="entry name" value="PRK10089.1-3"/>
    <property type="match status" value="1"/>
</dbReference>
<dbReference type="Pfam" id="PF01588">
    <property type="entry name" value="tRNA_bind"/>
    <property type="match status" value="1"/>
</dbReference>
<protein>
    <submittedName>
        <fullName evidence="5">tRNA-binding protein YgjH</fullName>
    </submittedName>
</protein>
<keyword evidence="6" id="KW-1185">Reference proteome</keyword>